<accession>A0A918TM17</accession>
<evidence type="ECO:0000256" key="1">
    <source>
        <dbReference type="ARBA" id="ARBA00004533"/>
    </source>
</evidence>
<evidence type="ECO:0000256" key="3">
    <source>
        <dbReference type="ARBA" id="ARBA00022519"/>
    </source>
</evidence>
<evidence type="ECO:0000313" key="9">
    <source>
        <dbReference type="Proteomes" id="UP000644507"/>
    </source>
</evidence>
<keyword evidence="2" id="KW-1003">Cell membrane</keyword>
<comment type="subcellular location">
    <subcellularLocation>
        <location evidence="1">Cell inner membrane</location>
    </subcellularLocation>
</comment>
<evidence type="ECO:0000313" key="8">
    <source>
        <dbReference type="EMBL" id="GHC47955.1"/>
    </source>
</evidence>
<proteinExistence type="predicted"/>
<dbReference type="EMBL" id="BMXI01000004">
    <property type="protein sequence ID" value="GHC47955.1"/>
    <property type="molecule type" value="Genomic_DNA"/>
</dbReference>
<gene>
    <name evidence="8" type="ORF">GCM10007100_12230</name>
</gene>
<dbReference type="Proteomes" id="UP000644507">
    <property type="component" value="Unassembled WGS sequence"/>
</dbReference>
<evidence type="ECO:0000256" key="5">
    <source>
        <dbReference type="ARBA" id="ARBA00022989"/>
    </source>
</evidence>
<dbReference type="RefSeq" id="WP_189568347.1">
    <property type="nucleotide sequence ID" value="NZ_JBHLZH010000011.1"/>
</dbReference>
<name>A0A918TM17_9BACT</name>
<evidence type="ECO:0008006" key="10">
    <source>
        <dbReference type="Google" id="ProtNLM"/>
    </source>
</evidence>
<dbReference type="GO" id="GO:0005886">
    <property type="term" value="C:plasma membrane"/>
    <property type="evidence" value="ECO:0007669"/>
    <property type="project" value="UniProtKB-SubCell"/>
</dbReference>
<evidence type="ECO:0000256" key="6">
    <source>
        <dbReference type="ARBA" id="ARBA00023136"/>
    </source>
</evidence>
<evidence type="ECO:0000256" key="2">
    <source>
        <dbReference type="ARBA" id="ARBA00022475"/>
    </source>
</evidence>
<comment type="caution">
    <text evidence="8">The sequence shown here is derived from an EMBL/GenBank/DDBJ whole genome shotgun (WGS) entry which is preliminary data.</text>
</comment>
<dbReference type="InterPro" id="IPR051800">
    <property type="entry name" value="PqiA-PqiB_transport"/>
</dbReference>
<feature type="transmembrane region" description="Helical" evidence="7">
    <location>
        <begin position="47"/>
        <end position="72"/>
    </location>
</feature>
<organism evidence="8 9">
    <name type="scientific">Roseibacillus persicicus</name>
    <dbReference type="NCBI Taxonomy" id="454148"/>
    <lineage>
        <taxon>Bacteria</taxon>
        <taxon>Pseudomonadati</taxon>
        <taxon>Verrucomicrobiota</taxon>
        <taxon>Verrucomicrobiia</taxon>
        <taxon>Verrucomicrobiales</taxon>
        <taxon>Verrucomicrobiaceae</taxon>
        <taxon>Roseibacillus</taxon>
    </lineage>
</organism>
<dbReference type="InterPro" id="IPR007498">
    <property type="entry name" value="PqiA-like"/>
</dbReference>
<feature type="transmembrane region" description="Helical" evidence="7">
    <location>
        <begin position="135"/>
        <end position="160"/>
    </location>
</feature>
<sequence length="206" mass="22218">MSSLPTAMSKNLASCHTCSRVQSAELHHCERCGAPVHLRKPDSLQRCIALSIASLIAYVPANVMPIMIVTQLGAAEPSTILMGVATFWDMHAYPVAITIFIASVMIPGLKLVALGILCAAAAGKLTVDPKNANRIYFLTELVGRWSMVDVFVVAILVGLVKFGGMMSIEAGPAAVAFAIMVILTMFAAHAFDPKLIWDRIREEKKH</sequence>
<keyword evidence="3" id="KW-0997">Cell inner membrane</keyword>
<dbReference type="Pfam" id="PF04403">
    <property type="entry name" value="PqiA"/>
    <property type="match status" value="1"/>
</dbReference>
<reference evidence="8" key="2">
    <citation type="submission" date="2020-09" db="EMBL/GenBank/DDBJ databases">
        <authorList>
            <person name="Sun Q."/>
            <person name="Kim S."/>
        </authorList>
    </citation>
    <scope>NUCLEOTIDE SEQUENCE</scope>
    <source>
        <strain evidence="8">KCTC 12988</strain>
    </source>
</reference>
<protein>
    <recommendedName>
        <fullName evidence="10">Paraquat-inducible membrane protein A</fullName>
    </recommendedName>
</protein>
<keyword evidence="4 7" id="KW-0812">Transmembrane</keyword>
<evidence type="ECO:0000256" key="7">
    <source>
        <dbReference type="SAM" id="Phobius"/>
    </source>
</evidence>
<dbReference type="PANTHER" id="PTHR30462:SF3">
    <property type="entry name" value="INTERMEMBRANE TRANSPORT PROTEIN PQIA"/>
    <property type="match status" value="1"/>
</dbReference>
<feature type="transmembrane region" description="Helical" evidence="7">
    <location>
        <begin position="92"/>
        <end position="123"/>
    </location>
</feature>
<keyword evidence="5 7" id="KW-1133">Transmembrane helix</keyword>
<keyword evidence="9" id="KW-1185">Reference proteome</keyword>
<dbReference type="AlphaFoldDB" id="A0A918TM17"/>
<feature type="transmembrane region" description="Helical" evidence="7">
    <location>
        <begin position="172"/>
        <end position="191"/>
    </location>
</feature>
<evidence type="ECO:0000256" key="4">
    <source>
        <dbReference type="ARBA" id="ARBA00022692"/>
    </source>
</evidence>
<keyword evidence="6 7" id="KW-0472">Membrane</keyword>
<dbReference type="PANTHER" id="PTHR30462">
    <property type="entry name" value="INTERMEMBRANE TRANSPORT PROTEIN PQIB-RELATED"/>
    <property type="match status" value="1"/>
</dbReference>
<reference evidence="8" key="1">
    <citation type="journal article" date="2014" name="Int. J. Syst. Evol. Microbiol.">
        <title>Complete genome sequence of Corynebacterium casei LMG S-19264T (=DSM 44701T), isolated from a smear-ripened cheese.</title>
        <authorList>
            <consortium name="US DOE Joint Genome Institute (JGI-PGF)"/>
            <person name="Walter F."/>
            <person name="Albersmeier A."/>
            <person name="Kalinowski J."/>
            <person name="Ruckert C."/>
        </authorList>
    </citation>
    <scope>NUCLEOTIDE SEQUENCE</scope>
    <source>
        <strain evidence="8">KCTC 12988</strain>
    </source>
</reference>